<sequence length="305" mass="33231">MFRQFGDPGSKGLKHMSQGDALRDRIIGTFESMPPQLQQAARHILEHPDEVALVSMRELARNAGVQPSTMTRLAKFLGFAGYEDIRAHHAQAIRLRVDGFAAQQERASTSDEGLAQQMLHSLSLQIARLGEPASIARLEAAAERLARARRIYVLGLRSCHLVAWHFHYVMTLLGERTEHLDGPAGTVGDGLMRAGAKDVLLAISINPYARHSLELAQLAREKGMGVVAITDSEVSPLNGVADEVILCATESPTFFHTLAPALAVSEVLCGLLANRDRAAALEALQKADRHLLALNTYSSAIPRRQ</sequence>
<dbReference type="CDD" id="cd05013">
    <property type="entry name" value="SIS_RpiR"/>
    <property type="match status" value="1"/>
</dbReference>
<dbReference type="InterPro" id="IPR009057">
    <property type="entry name" value="Homeodomain-like_sf"/>
</dbReference>
<dbReference type="PROSITE" id="PS51464">
    <property type="entry name" value="SIS"/>
    <property type="match status" value="1"/>
</dbReference>
<evidence type="ECO:0000259" key="4">
    <source>
        <dbReference type="PROSITE" id="PS51071"/>
    </source>
</evidence>
<dbReference type="GO" id="GO:0003700">
    <property type="term" value="F:DNA-binding transcription factor activity"/>
    <property type="evidence" value="ECO:0007669"/>
    <property type="project" value="InterPro"/>
</dbReference>
<proteinExistence type="predicted"/>
<dbReference type="InterPro" id="IPR036388">
    <property type="entry name" value="WH-like_DNA-bd_sf"/>
</dbReference>
<keyword evidence="2" id="KW-0238">DNA-binding</keyword>
<keyword evidence="1" id="KW-0805">Transcription regulation</keyword>
<dbReference type="HOGENOM" id="CLU_055769_1_3_5"/>
<dbReference type="InterPro" id="IPR000281">
    <property type="entry name" value="HTH_RpiR"/>
</dbReference>
<dbReference type="AlphaFoldDB" id="A1B8L9"/>
<evidence type="ECO:0000256" key="3">
    <source>
        <dbReference type="ARBA" id="ARBA00023163"/>
    </source>
</evidence>
<reference evidence="7" key="1">
    <citation type="submission" date="2006-12" db="EMBL/GenBank/DDBJ databases">
        <title>Complete sequence of chromosome 2 of Paracoccus denitrificans PD1222.</title>
        <authorList>
            <person name="Copeland A."/>
            <person name="Lucas S."/>
            <person name="Lapidus A."/>
            <person name="Barry K."/>
            <person name="Detter J.C."/>
            <person name="Glavina del Rio T."/>
            <person name="Hammon N."/>
            <person name="Israni S."/>
            <person name="Dalin E."/>
            <person name="Tice H."/>
            <person name="Pitluck S."/>
            <person name="Munk A.C."/>
            <person name="Brettin T."/>
            <person name="Bruce D."/>
            <person name="Han C."/>
            <person name="Tapia R."/>
            <person name="Gilna P."/>
            <person name="Schmutz J."/>
            <person name="Larimer F."/>
            <person name="Land M."/>
            <person name="Hauser L."/>
            <person name="Kyrpides N."/>
            <person name="Lykidis A."/>
            <person name="Spiro S."/>
            <person name="Richardson D.J."/>
            <person name="Moir J.W.B."/>
            <person name="Ferguson S.J."/>
            <person name="van Spanning R.J.M."/>
            <person name="Richardson P."/>
        </authorList>
    </citation>
    <scope>NUCLEOTIDE SEQUENCE [LARGE SCALE GENOMIC DNA]</scope>
    <source>
        <strain evidence="7">Pd 1222</strain>
    </source>
</reference>
<dbReference type="EMBL" id="CP000490">
    <property type="protein sequence ID" value="ABL71863.1"/>
    <property type="molecule type" value="Genomic_DNA"/>
</dbReference>
<dbReference type="KEGG" id="pde:Pden_3797"/>
<keyword evidence="3" id="KW-0804">Transcription</keyword>
<feature type="domain" description="HTH rpiR-type" evidence="4">
    <location>
        <begin position="20"/>
        <end position="96"/>
    </location>
</feature>
<dbReference type="InterPro" id="IPR047640">
    <property type="entry name" value="RpiR-like"/>
</dbReference>
<organism evidence="6 7">
    <name type="scientific">Paracoccus denitrificans (strain Pd 1222)</name>
    <dbReference type="NCBI Taxonomy" id="318586"/>
    <lineage>
        <taxon>Bacteria</taxon>
        <taxon>Pseudomonadati</taxon>
        <taxon>Pseudomonadota</taxon>
        <taxon>Alphaproteobacteria</taxon>
        <taxon>Rhodobacterales</taxon>
        <taxon>Paracoccaceae</taxon>
        <taxon>Paracoccus</taxon>
    </lineage>
</organism>
<dbReference type="Gene3D" id="1.10.10.10">
    <property type="entry name" value="Winged helix-like DNA-binding domain superfamily/Winged helix DNA-binding domain"/>
    <property type="match status" value="1"/>
</dbReference>
<dbReference type="InterPro" id="IPR001347">
    <property type="entry name" value="SIS_dom"/>
</dbReference>
<dbReference type="EnsemblBacteria" id="ABL71863">
    <property type="protein sequence ID" value="ABL71863"/>
    <property type="gene ID" value="Pden_3797"/>
</dbReference>
<dbReference type="GO" id="GO:0097367">
    <property type="term" value="F:carbohydrate derivative binding"/>
    <property type="evidence" value="ECO:0007669"/>
    <property type="project" value="InterPro"/>
</dbReference>
<dbReference type="InterPro" id="IPR046348">
    <property type="entry name" value="SIS_dom_sf"/>
</dbReference>
<feature type="domain" description="SIS" evidence="5">
    <location>
        <begin position="141"/>
        <end position="278"/>
    </location>
</feature>
<accession>A1B8L9</accession>
<evidence type="ECO:0000256" key="2">
    <source>
        <dbReference type="ARBA" id="ARBA00023125"/>
    </source>
</evidence>
<dbReference type="SUPFAM" id="SSF46689">
    <property type="entry name" value="Homeodomain-like"/>
    <property type="match status" value="1"/>
</dbReference>
<dbReference type="GO" id="GO:0003677">
    <property type="term" value="F:DNA binding"/>
    <property type="evidence" value="ECO:0007669"/>
    <property type="project" value="UniProtKB-KW"/>
</dbReference>
<dbReference type="STRING" id="318586.Pden_3797"/>
<name>A1B8L9_PARDP</name>
<dbReference type="PANTHER" id="PTHR30514">
    <property type="entry name" value="GLUCOKINASE"/>
    <property type="match status" value="1"/>
</dbReference>
<evidence type="ECO:0000259" key="5">
    <source>
        <dbReference type="PROSITE" id="PS51464"/>
    </source>
</evidence>
<dbReference type="PROSITE" id="PS51071">
    <property type="entry name" value="HTH_RPIR"/>
    <property type="match status" value="1"/>
</dbReference>
<evidence type="ECO:0000313" key="7">
    <source>
        <dbReference type="Proteomes" id="UP000000361"/>
    </source>
</evidence>
<dbReference type="PANTHER" id="PTHR30514:SF18">
    <property type="entry name" value="RPIR-FAMILY TRANSCRIPTIONAL REGULATOR"/>
    <property type="match status" value="1"/>
</dbReference>
<protein>
    <submittedName>
        <fullName evidence="6">Transcriptional regulator, RpiR family</fullName>
    </submittedName>
</protein>
<dbReference type="InterPro" id="IPR035472">
    <property type="entry name" value="RpiR-like_SIS"/>
</dbReference>
<evidence type="ECO:0000313" key="6">
    <source>
        <dbReference type="EMBL" id="ABL71863.1"/>
    </source>
</evidence>
<dbReference type="SUPFAM" id="SSF53697">
    <property type="entry name" value="SIS domain"/>
    <property type="match status" value="1"/>
</dbReference>
<evidence type="ECO:0000256" key="1">
    <source>
        <dbReference type="ARBA" id="ARBA00023015"/>
    </source>
</evidence>
<dbReference type="Pfam" id="PF01380">
    <property type="entry name" value="SIS"/>
    <property type="match status" value="1"/>
</dbReference>
<dbReference type="Proteomes" id="UP000000361">
    <property type="component" value="Chromosome 2"/>
</dbReference>
<dbReference type="GO" id="GO:1901135">
    <property type="term" value="P:carbohydrate derivative metabolic process"/>
    <property type="evidence" value="ECO:0007669"/>
    <property type="project" value="InterPro"/>
</dbReference>
<dbReference type="Gene3D" id="3.40.50.10490">
    <property type="entry name" value="Glucose-6-phosphate isomerase like protein, domain 1"/>
    <property type="match status" value="1"/>
</dbReference>
<keyword evidence="7" id="KW-1185">Reference proteome</keyword>
<dbReference type="Pfam" id="PF01418">
    <property type="entry name" value="HTH_6"/>
    <property type="match status" value="1"/>
</dbReference>
<dbReference type="eggNOG" id="COG1737">
    <property type="taxonomic scope" value="Bacteria"/>
</dbReference>
<gene>
    <name evidence="6" type="ordered locus">Pden_3797</name>
</gene>